<keyword evidence="4" id="KW-1185">Reference proteome</keyword>
<evidence type="ECO:0000313" key="3">
    <source>
        <dbReference type="EMBL" id="MCQ1948936.1"/>
    </source>
</evidence>
<evidence type="ECO:0000256" key="1">
    <source>
        <dbReference type="SAM" id="MobiDB-lite"/>
    </source>
</evidence>
<dbReference type="EMBL" id="JANFLP010000001">
    <property type="protein sequence ID" value="MCQ1948936.1"/>
    <property type="molecule type" value="Genomic_DNA"/>
</dbReference>
<keyword evidence="2" id="KW-0812">Transmembrane</keyword>
<feature type="transmembrane region" description="Helical" evidence="2">
    <location>
        <begin position="70"/>
        <end position="89"/>
    </location>
</feature>
<dbReference type="Proteomes" id="UP001206924">
    <property type="component" value="Unassembled WGS sequence"/>
</dbReference>
<name>A0ABT1NMJ4_9MICC</name>
<reference evidence="3 4" key="1">
    <citation type="submission" date="2022-07" db="EMBL/GenBank/DDBJ databases">
        <title>Novel species in genus Arthrobacter.</title>
        <authorList>
            <person name="Liu Y."/>
        </authorList>
    </citation>
    <scope>NUCLEOTIDE SEQUENCE [LARGE SCALE GENOMIC DNA]</scope>
    <source>
        <strain evidence="4">zg-Y859</strain>
    </source>
</reference>
<gene>
    <name evidence="3" type="ORF">NNX28_03205</name>
</gene>
<evidence type="ECO:0000256" key="2">
    <source>
        <dbReference type="SAM" id="Phobius"/>
    </source>
</evidence>
<evidence type="ECO:0000313" key="4">
    <source>
        <dbReference type="Proteomes" id="UP001206924"/>
    </source>
</evidence>
<proteinExistence type="predicted"/>
<comment type="caution">
    <text evidence="3">The sequence shown here is derived from an EMBL/GenBank/DDBJ whole genome shotgun (WGS) entry which is preliminary data.</text>
</comment>
<accession>A0ABT1NMJ4</accession>
<dbReference type="RefSeq" id="WP_255864802.1">
    <property type="nucleotide sequence ID" value="NZ_CP104263.1"/>
</dbReference>
<keyword evidence="2" id="KW-0472">Membrane</keyword>
<protein>
    <submittedName>
        <fullName evidence="3">Uncharacterized protein</fullName>
    </submittedName>
</protein>
<organism evidence="3 4">
    <name type="scientific">Arthrobacter jinronghuae</name>
    <dbReference type="NCBI Taxonomy" id="2964609"/>
    <lineage>
        <taxon>Bacteria</taxon>
        <taxon>Bacillati</taxon>
        <taxon>Actinomycetota</taxon>
        <taxon>Actinomycetes</taxon>
        <taxon>Micrococcales</taxon>
        <taxon>Micrococcaceae</taxon>
        <taxon>Arthrobacter</taxon>
    </lineage>
</organism>
<feature type="region of interest" description="Disordered" evidence="1">
    <location>
        <begin position="1"/>
        <end position="48"/>
    </location>
</feature>
<sequence length="199" mass="20905">MTQDDAPYPHPQNPAGGTESARMKPMPPLPPAPPAPPAQSGTGPENRAALPFGMTPYPPTVQLPPSRRNYALFAGAGLVVGLGAGLLLAQIDRSSNSTALLDAVELCELTDQTGIELGDEGQSLTMSGQGEETLGYGADFLDIHCVLSAIDMPDSVGSRLGNTRALDGTQTAQWGEFSTFWNYHPDDGMNVIVEVVGEE</sequence>
<feature type="compositionally biased region" description="Pro residues" evidence="1">
    <location>
        <begin position="25"/>
        <end position="37"/>
    </location>
</feature>
<keyword evidence="2" id="KW-1133">Transmembrane helix</keyword>